<dbReference type="Pfam" id="PF01547">
    <property type="entry name" value="SBP_bac_1"/>
    <property type="match status" value="1"/>
</dbReference>
<feature type="signal peptide" evidence="4">
    <location>
        <begin position="1"/>
        <end position="20"/>
    </location>
</feature>
<dbReference type="SUPFAM" id="SSF53850">
    <property type="entry name" value="Periplasmic binding protein-like II"/>
    <property type="match status" value="1"/>
</dbReference>
<dbReference type="EMBL" id="LXTW01000003">
    <property type="protein sequence ID" value="OBX87064.1"/>
    <property type="molecule type" value="Genomic_DNA"/>
</dbReference>
<evidence type="ECO:0000256" key="4">
    <source>
        <dbReference type="SAM" id="SignalP"/>
    </source>
</evidence>
<dbReference type="PANTHER" id="PTHR30006">
    <property type="entry name" value="THIAMINE-BINDING PERIPLASMIC PROTEIN-RELATED"/>
    <property type="match status" value="1"/>
</dbReference>
<dbReference type="Gene3D" id="3.40.190.10">
    <property type="entry name" value="Periplasmic binding protein-like II"/>
    <property type="match status" value="2"/>
</dbReference>
<gene>
    <name evidence="5" type="ORF">A7456_07845</name>
</gene>
<feature type="chain" id="PRO_5008612610" evidence="4">
    <location>
        <begin position="21"/>
        <end position="332"/>
    </location>
</feature>
<reference evidence="5 6" key="1">
    <citation type="submission" date="2016-05" db="EMBL/GenBank/DDBJ databases">
        <title>Draft genome sequence of Moraxella nonliquefaciens CCUG 348T.</title>
        <authorList>
            <person name="Salva-Serra F."/>
            <person name="Engstrom-Jakobsson H."/>
            <person name="Thorell K."/>
            <person name="Gonzales-Siles L."/>
            <person name="Karlsson R."/>
            <person name="Boulund F."/>
            <person name="Engstrand L."/>
            <person name="Kristiansson E."/>
            <person name="Moore E."/>
        </authorList>
    </citation>
    <scope>NUCLEOTIDE SEQUENCE [LARGE SCALE GENOMIC DNA]</scope>
    <source>
        <strain evidence="5 6">CCUG 348</strain>
    </source>
</reference>
<sequence length="332" mass="36344">MMKKLVITALAMAITAPAFANEIVVYSARADELLKPIAEAYQQKTGTQVTVVSDKAGPLMERLKAEGKNTQADVLITVDGGNLWQATQAGVLRPINSSVLKSNIPSHLRDPKNHWFGLSVRARTIFYNPNKVNPSELSTYADLADPKWKDRLCLRTSNNVYNQSLVATMIANHGQAATNRVVKGWVANLATAPFANDTALLEAIDAGRCDVGIANTYYYGRLLNSKPHVANNVKVFFANQAGKGTHVNVSGAGVVKHSDNPAEAQKFIEWMSSEEAQRLYADRNFEYPANPQITPTPAVANWGRFKQDVINVSVAGQNQQKAIMTMKRAGYK</sequence>
<evidence type="ECO:0000256" key="1">
    <source>
        <dbReference type="ARBA" id="ARBA00008520"/>
    </source>
</evidence>
<evidence type="ECO:0000313" key="6">
    <source>
        <dbReference type="Proteomes" id="UP000092575"/>
    </source>
</evidence>
<organism evidence="5 6">
    <name type="scientific">Moraxella nonliquefaciens</name>
    <dbReference type="NCBI Taxonomy" id="478"/>
    <lineage>
        <taxon>Bacteria</taxon>
        <taxon>Pseudomonadati</taxon>
        <taxon>Pseudomonadota</taxon>
        <taxon>Gammaproteobacteria</taxon>
        <taxon>Moraxellales</taxon>
        <taxon>Moraxellaceae</taxon>
        <taxon>Moraxella</taxon>
    </lineage>
</organism>
<accession>A0A1B8QRT5</accession>
<comment type="similarity">
    <text evidence="1">Belongs to the bacterial solute-binding protein 1 family.</text>
</comment>
<evidence type="ECO:0000256" key="3">
    <source>
        <dbReference type="PIRSR" id="PIRSR002825-1"/>
    </source>
</evidence>
<dbReference type="STRING" id="478.A7456_07845"/>
<evidence type="ECO:0000313" key="5">
    <source>
        <dbReference type="EMBL" id="OBX87064.1"/>
    </source>
</evidence>
<keyword evidence="2 4" id="KW-0732">Signal</keyword>
<dbReference type="AlphaFoldDB" id="A0A1B8QRT5"/>
<keyword evidence="3" id="KW-0479">Metal-binding</keyword>
<dbReference type="PANTHER" id="PTHR30006:SF15">
    <property type="entry name" value="IRON-UTILIZATION PERIPLASMIC PROTEIN"/>
    <property type="match status" value="1"/>
</dbReference>
<comment type="caution">
    <text evidence="5">The sequence shown here is derived from an EMBL/GenBank/DDBJ whole genome shotgun (WGS) entry which is preliminary data.</text>
</comment>
<dbReference type="GO" id="GO:0030288">
    <property type="term" value="C:outer membrane-bounded periplasmic space"/>
    <property type="evidence" value="ECO:0007669"/>
    <property type="project" value="TreeGrafter"/>
</dbReference>
<proteinExistence type="inferred from homology"/>
<dbReference type="InterPro" id="IPR006059">
    <property type="entry name" value="SBP"/>
</dbReference>
<evidence type="ECO:0000256" key="2">
    <source>
        <dbReference type="ARBA" id="ARBA00022729"/>
    </source>
</evidence>
<keyword evidence="3" id="KW-0408">Iron</keyword>
<dbReference type="CDD" id="cd13542">
    <property type="entry name" value="PBP2_FutA1_ilke"/>
    <property type="match status" value="1"/>
</dbReference>
<dbReference type="InterPro" id="IPR026045">
    <property type="entry name" value="Ferric-bd"/>
</dbReference>
<dbReference type="GO" id="GO:0046872">
    <property type="term" value="F:metal ion binding"/>
    <property type="evidence" value="ECO:0007669"/>
    <property type="project" value="UniProtKB-KW"/>
</dbReference>
<feature type="binding site" evidence="3">
    <location>
        <position position="217"/>
    </location>
    <ligand>
        <name>Fe cation</name>
        <dbReference type="ChEBI" id="CHEBI:24875"/>
    </ligand>
</feature>
<feature type="binding site" evidence="3">
    <location>
        <position position="218"/>
    </location>
    <ligand>
        <name>Fe cation</name>
        <dbReference type="ChEBI" id="CHEBI:24875"/>
    </ligand>
</feature>
<name>A0A1B8QRT5_MORNO</name>
<dbReference type="Proteomes" id="UP000092575">
    <property type="component" value="Unassembled WGS sequence"/>
</dbReference>
<dbReference type="PIRSF" id="PIRSF002825">
    <property type="entry name" value="CfbpA"/>
    <property type="match status" value="1"/>
</dbReference>
<protein>
    <submittedName>
        <fullName evidence="5">Fe(3+) ABC transporter substrate-binding protein</fullName>
    </submittedName>
</protein>